<feature type="chain" id="PRO_5023882973" evidence="10">
    <location>
        <begin position="27"/>
        <end position="152"/>
    </location>
</feature>
<dbReference type="AlphaFoldDB" id="A0A5J5A7X5"/>
<dbReference type="PANTHER" id="PTHR36016:SF10">
    <property type="entry name" value="CLAVATA3_ESR (CLE)-RELATED PROTEIN 6-LIKE"/>
    <property type="match status" value="1"/>
</dbReference>
<organism evidence="11 12">
    <name type="scientific">Nyssa sinensis</name>
    <dbReference type="NCBI Taxonomy" id="561372"/>
    <lineage>
        <taxon>Eukaryota</taxon>
        <taxon>Viridiplantae</taxon>
        <taxon>Streptophyta</taxon>
        <taxon>Embryophyta</taxon>
        <taxon>Tracheophyta</taxon>
        <taxon>Spermatophyta</taxon>
        <taxon>Magnoliopsida</taxon>
        <taxon>eudicotyledons</taxon>
        <taxon>Gunneridae</taxon>
        <taxon>Pentapetalae</taxon>
        <taxon>asterids</taxon>
        <taxon>Cornales</taxon>
        <taxon>Nyssaceae</taxon>
        <taxon>Nyssa</taxon>
    </lineage>
</organism>
<gene>
    <name evidence="11" type="ORF">F0562_008483</name>
</gene>
<keyword evidence="4 10" id="KW-0732">Signal</keyword>
<dbReference type="InterPro" id="IPR039617">
    <property type="entry name" value="CLAVATA3-CLE"/>
</dbReference>
<keyword evidence="9" id="KW-0472">Membrane</keyword>
<dbReference type="Proteomes" id="UP000325577">
    <property type="component" value="Linkage Group LG3"/>
</dbReference>
<feature type="transmembrane region" description="Helical" evidence="9">
    <location>
        <begin position="66"/>
        <end position="84"/>
    </location>
</feature>
<feature type="signal peptide" evidence="10">
    <location>
        <begin position="1"/>
        <end position="26"/>
    </location>
</feature>
<comment type="similarity">
    <text evidence="2">Belongs to the CLV3/ESR signal peptide family.</text>
</comment>
<evidence type="ECO:0000256" key="2">
    <source>
        <dbReference type="ARBA" id="ARBA00005416"/>
    </source>
</evidence>
<reference evidence="11 12" key="1">
    <citation type="submission" date="2019-09" db="EMBL/GenBank/DDBJ databases">
        <title>A chromosome-level genome assembly of the Chinese tupelo Nyssa sinensis.</title>
        <authorList>
            <person name="Yang X."/>
            <person name="Kang M."/>
            <person name="Yang Y."/>
            <person name="Xiong H."/>
            <person name="Wang M."/>
            <person name="Zhang Z."/>
            <person name="Wang Z."/>
            <person name="Wu H."/>
            <person name="Ma T."/>
            <person name="Liu J."/>
            <person name="Xi Z."/>
        </authorList>
    </citation>
    <scope>NUCLEOTIDE SEQUENCE [LARGE SCALE GENOMIC DNA]</scope>
    <source>
        <strain evidence="11">J267</strain>
        <tissue evidence="11">Leaf</tissue>
    </source>
</reference>
<feature type="region of interest" description="Disordered" evidence="8">
    <location>
        <begin position="126"/>
        <end position="152"/>
    </location>
</feature>
<keyword evidence="6" id="KW-0325">Glycoprotein</keyword>
<evidence type="ECO:0000313" key="12">
    <source>
        <dbReference type="Proteomes" id="UP000325577"/>
    </source>
</evidence>
<evidence type="ECO:0000256" key="3">
    <source>
        <dbReference type="ARBA" id="ARBA00022525"/>
    </source>
</evidence>
<evidence type="ECO:0000256" key="6">
    <source>
        <dbReference type="ARBA" id="ARBA00023180"/>
    </source>
</evidence>
<accession>A0A5J5A7X5</accession>
<evidence type="ECO:0000256" key="10">
    <source>
        <dbReference type="SAM" id="SignalP"/>
    </source>
</evidence>
<evidence type="ECO:0000256" key="8">
    <source>
        <dbReference type="SAM" id="MobiDB-lite"/>
    </source>
</evidence>
<sequence length="152" mass="16766">MASSTIARPSLLFLIILFAFFTTSQARTPREHSTMQKNVDSHLLLRKLGIDPSKLETYRMSMANSTAARTSLLLLVILFAFFVTSQAQAQAQARTFGEHSTMHKNVDNNLLSRKLGFDPSKLKTYGIGSQGANADRDVPGGPDPHHHSLPPF</sequence>
<dbReference type="EMBL" id="CM018046">
    <property type="protein sequence ID" value="KAA8526314.1"/>
    <property type="molecule type" value="Genomic_DNA"/>
</dbReference>
<keyword evidence="9" id="KW-0812">Transmembrane</keyword>
<dbReference type="PANTHER" id="PTHR36016">
    <property type="entry name" value="CLAVATA3/ESR (CLE)-RELATED PROTEIN 7"/>
    <property type="match status" value="1"/>
</dbReference>
<keyword evidence="7" id="KW-0379">Hydroxylation</keyword>
<keyword evidence="5" id="KW-0221">Differentiation</keyword>
<keyword evidence="12" id="KW-1185">Reference proteome</keyword>
<evidence type="ECO:0000256" key="9">
    <source>
        <dbReference type="SAM" id="Phobius"/>
    </source>
</evidence>
<evidence type="ECO:0000256" key="7">
    <source>
        <dbReference type="ARBA" id="ARBA00023278"/>
    </source>
</evidence>
<evidence type="ECO:0000256" key="5">
    <source>
        <dbReference type="ARBA" id="ARBA00022782"/>
    </source>
</evidence>
<keyword evidence="3" id="KW-0964">Secreted</keyword>
<comment type="subcellular location">
    <subcellularLocation>
        <location evidence="1">Secreted</location>
        <location evidence="1">Extracellular space</location>
    </subcellularLocation>
</comment>
<dbReference type="GO" id="GO:0005576">
    <property type="term" value="C:extracellular region"/>
    <property type="evidence" value="ECO:0007669"/>
    <property type="project" value="UniProtKB-SubCell"/>
</dbReference>
<protein>
    <submittedName>
        <fullName evidence="11">Uncharacterized protein</fullName>
    </submittedName>
</protein>
<dbReference type="GO" id="GO:0030154">
    <property type="term" value="P:cell differentiation"/>
    <property type="evidence" value="ECO:0007669"/>
    <property type="project" value="UniProtKB-KW"/>
</dbReference>
<feature type="compositionally biased region" description="Basic and acidic residues" evidence="8">
    <location>
        <begin position="134"/>
        <end position="146"/>
    </location>
</feature>
<proteinExistence type="inferred from homology"/>
<evidence type="ECO:0000256" key="1">
    <source>
        <dbReference type="ARBA" id="ARBA00004239"/>
    </source>
</evidence>
<dbReference type="OrthoDB" id="1406315at2759"/>
<keyword evidence="9" id="KW-1133">Transmembrane helix</keyword>
<evidence type="ECO:0000256" key="4">
    <source>
        <dbReference type="ARBA" id="ARBA00022729"/>
    </source>
</evidence>
<name>A0A5J5A7X5_9ASTE</name>
<evidence type="ECO:0000313" key="11">
    <source>
        <dbReference type="EMBL" id="KAA8526314.1"/>
    </source>
</evidence>